<dbReference type="InterPro" id="IPR002364">
    <property type="entry name" value="Quin_OxRdtase/zeta-crystal_CS"/>
</dbReference>
<accession>A0A1Y2AZC6</accession>
<dbReference type="Gene3D" id="3.40.50.720">
    <property type="entry name" value="NAD(P)-binding Rossmann-like Domain"/>
    <property type="match status" value="1"/>
</dbReference>
<evidence type="ECO:0000259" key="1">
    <source>
        <dbReference type="SMART" id="SM00829"/>
    </source>
</evidence>
<dbReference type="GO" id="GO:0005739">
    <property type="term" value="C:mitochondrion"/>
    <property type="evidence" value="ECO:0007669"/>
    <property type="project" value="TreeGrafter"/>
</dbReference>
<dbReference type="Gene3D" id="3.90.180.10">
    <property type="entry name" value="Medium-chain alcohol dehydrogenases, catalytic domain"/>
    <property type="match status" value="1"/>
</dbReference>
<dbReference type="InterPro" id="IPR011032">
    <property type="entry name" value="GroES-like_sf"/>
</dbReference>
<dbReference type="InterPro" id="IPR013149">
    <property type="entry name" value="ADH-like_C"/>
</dbReference>
<dbReference type="CDD" id="cd08241">
    <property type="entry name" value="QOR1"/>
    <property type="match status" value="1"/>
</dbReference>
<feature type="domain" description="Enoyl reductase (ER)" evidence="1">
    <location>
        <begin position="15"/>
        <end position="348"/>
    </location>
</feature>
<dbReference type="InterPro" id="IPR020843">
    <property type="entry name" value="ER"/>
</dbReference>
<evidence type="ECO:0000313" key="3">
    <source>
        <dbReference type="Proteomes" id="UP000193642"/>
    </source>
</evidence>
<dbReference type="InterPro" id="IPR051397">
    <property type="entry name" value="Zn-ADH-like_protein"/>
</dbReference>
<protein>
    <submittedName>
        <fullName evidence="2">NAD(P)-binding protein</fullName>
    </submittedName>
</protein>
<dbReference type="PANTHER" id="PTHR43677:SF4">
    <property type="entry name" value="QUINONE OXIDOREDUCTASE-LIKE PROTEIN 2"/>
    <property type="match status" value="1"/>
</dbReference>
<dbReference type="InterPro" id="IPR036291">
    <property type="entry name" value="NAD(P)-bd_dom_sf"/>
</dbReference>
<dbReference type="Pfam" id="PF00107">
    <property type="entry name" value="ADH_zinc_N"/>
    <property type="match status" value="1"/>
</dbReference>
<dbReference type="PANTHER" id="PTHR43677">
    <property type="entry name" value="SHORT-CHAIN DEHYDROGENASE/REDUCTASE"/>
    <property type="match status" value="1"/>
</dbReference>
<gene>
    <name evidence="2" type="ORF">BCR33DRAFT_725464</name>
</gene>
<dbReference type="STRING" id="329046.A0A1Y2AZC6"/>
<dbReference type="Pfam" id="PF08240">
    <property type="entry name" value="ADH_N"/>
    <property type="match status" value="1"/>
</dbReference>
<organism evidence="2 3">
    <name type="scientific">Rhizoclosmatium globosum</name>
    <dbReference type="NCBI Taxonomy" id="329046"/>
    <lineage>
        <taxon>Eukaryota</taxon>
        <taxon>Fungi</taxon>
        <taxon>Fungi incertae sedis</taxon>
        <taxon>Chytridiomycota</taxon>
        <taxon>Chytridiomycota incertae sedis</taxon>
        <taxon>Chytridiomycetes</taxon>
        <taxon>Chytridiales</taxon>
        <taxon>Chytriomycetaceae</taxon>
        <taxon>Rhizoclosmatium</taxon>
    </lineage>
</organism>
<comment type="caution">
    <text evidence="2">The sequence shown here is derived from an EMBL/GenBank/DDBJ whole genome shotgun (WGS) entry which is preliminary data.</text>
</comment>
<dbReference type="InterPro" id="IPR013154">
    <property type="entry name" value="ADH-like_N"/>
</dbReference>
<sequence>MTISNAKAIIVQDWIQPNQLTVSPLPPSQIECIDDQVLVEIKATGINFADILLVQGKYQVRPERPFVPGAEFAGVIVKAGSSVAGFKVGDRVFGSTPLGIGAFATHVSLTPTPLNLFVIPPTLSFKEAAGCYITYPTSWLGIVEKAKLQKGEVCLVHAAAGGVGSAAVQIAKQIGAVVIATAGGPEKCQLVKSRLGADYVVDYTKGDWVKEVNEIANSIPGRTSSGVDVIYDPVGYFIQDTKCIGWNGRILVVGFAGTGGRIEAVPANRLLLKSAAMIGVFWGASIINEPIVAERTWKGIFNFFETAKHNGKPVRPLLFDSKPYKGLESIPEALVDLGSRKTFGKVVVEIGNNSANVKL</sequence>
<dbReference type="GO" id="GO:0008270">
    <property type="term" value="F:zinc ion binding"/>
    <property type="evidence" value="ECO:0007669"/>
    <property type="project" value="InterPro"/>
</dbReference>
<proteinExistence type="predicted"/>
<dbReference type="AlphaFoldDB" id="A0A1Y2AZC6"/>
<dbReference type="GO" id="GO:0016491">
    <property type="term" value="F:oxidoreductase activity"/>
    <property type="evidence" value="ECO:0007669"/>
    <property type="project" value="InterPro"/>
</dbReference>
<reference evidence="2 3" key="1">
    <citation type="submission" date="2016-07" db="EMBL/GenBank/DDBJ databases">
        <title>Pervasive Adenine N6-methylation of Active Genes in Fungi.</title>
        <authorList>
            <consortium name="DOE Joint Genome Institute"/>
            <person name="Mondo S.J."/>
            <person name="Dannebaum R.O."/>
            <person name="Kuo R.C."/>
            <person name="Labutti K."/>
            <person name="Haridas S."/>
            <person name="Kuo A."/>
            <person name="Salamov A."/>
            <person name="Ahrendt S.R."/>
            <person name="Lipzen A."/>
            <person name="Sullivan W."/>
            <person name="Andreopoulos W.B."/>
            <person name="Clum A."/>
            <person name="Lindquist E."/>
            <person name="Daum C."/>
            <person name="Ramamoorthy G.K."/>
            <person name="Gryganskyi A."/>
            <person name="Culley D."/>
            <person name="Magnuson J.K."/>
            <person name="James T.Y."/>
            <person name="O'Malley M.A."/>
            <person name="Stajich J.E."/>
            <person name="Spatafora J.W."/>
            <person name="Visel A."/>
            <person name="Grigoriev I.V."/>
        </authorList>
    </citation>
    <scope>NUCLEOTIDE SEQUENCE [LARGE SCALE GENOMIC DNA]</scope>
    <source>
        <strain evidence="2 3">JEL800</strain>
    </source>
</reference>
<name>A0A1Y2AZC6_9FUNG</name>
<dbReference type="SUPFAM" id="SSF50129">
    <property type="entry name" value="GroES-like"/>
    <property type="match status" value="1"/>
</dbReference>
<dbReference type="Proteomes" id="UP000193642">
    <property type="component" value="Unassembled WGS sequence"/>
</dbReference>
<dbReference type="SUPFAM" id="SSF51735">
    <property type="entry name" value="NAD(P)-binding Rossmann-fold domains"/>
    <property type="match status" value="1"/>
</dbReference>
<keyword evidence="3" id="KW-1185">Reference proteome</keyword>
<dbReference type="PROSITE" id="PS01162">
    <property type="entry name" value="QOR_ZETA_CRYSTAL"/>
    <property type="match status" value="1"/>
</dbReference>
<dbReference type="SMART" id="SM00829">
    <property type="entry name" value="PKS_ER"/>
    <property type="match status" value="1"/>
</dbReference>
<dbReference type="EMBL" id="MCGO01000101">
    <property type="protein sequence ID" value="ORY27587.1"/>
    <property type="molecule type" value="Genomic_DNA"/>
</dbReference>
<evidence type="ECO:0000313" key="2">
    <source>
        <dbReference type="EMBL" id="ORY27587.1"/>
    </source>
</evidence>
<dbReference type="OrthoDB" id="10257049at2759"/>